<accession>A0ABQ2B9B5</accession>
<reference evidence="2" key="1">
    <citation type="journal article" date="2019" name="Int. J. Syst. Evol. Microbiol.">
        <title>The Global Catalogue of Microorganisms (GCM) 10K type strain sequencing project: providing services to taxonomists for standard genome sequencing and annotation.</title>
        <authorList>
            <consortium name="The Broad Institute Genomics Platform"/>
            <consortium name="The Broad Institute Genome Sequencing Center for Infectious Disease"/>
            <person name="Wu L."/>
            <person name="Ma J."/>
        </authorList>
    </citation>
    <scope>NUCLEOTIDE SEQUENCE [LARGE SCALE GENOMIC DNA]</scope>
    <source>
        <strain evidence="2">CCM 8653</strain>
    </source>
</reference>
<gene>
    <name evidence="1" type="ORF">GCM10007368_29040</name>
</gene>
<sequence length="330" mass="35572">MPPELLEIARVQAGLVALRQCLAVGMTRGQVARRVDRKDWHRVARGVLDTGTVQAATLSESYDLRRRRTSLLGPLAHPGGVAVGVCALVLHGVQGAPIDVAAEVALPKARPRPGDGPVRVRRILVPAPVTVDGISCAPVGESLALAVPASGRLDAVAMIDSAWHLGLIDQPGLVVARGMTTGRRGTRASWPWWEDSDPRSESPAETWARITCLDHGCAPDAVQLWVVGPGWRARVDLAWLLPGGRLLVVEVDGADVHSRPDALFEDRRRQNRIATRHTVVRRYSGGDARSGRLASEVRALLTAAGWRPRPIPEGAVYDIERAGLIPIPWV</sequence>
<name>A0ABQ2B9B5_9MICO</name>
<keyword evidence="2" id="KW-1185">Reference proteome</keyword>
<proteinExistence type="predicted"/>
<protein>
    <recommendedName>
        <fullName evidence="3">DUF559 domain-containing protein</fullName>
    </recommendedName>
</protein>
<evidence type="ECO:0008006" key="3">
    <source>
        <dbReference type="Google" id="ProtNLM"/>
    </source>
</evidence>
<comment type="caution">
    <text evidence="1">The sequence shown here is derived from an EMBL/GenBank/DDBJ whole genome shotgun (WGS) entry which is preliminary data.</text>
</comment>
<organism evidence="1 2">
    <name type="scientific">Isoptericola cucumis</name>
    <dbReference type="NCBI Taxonomy" id="1776856"/>
    <lineage>
        <taxon>Bacteria</taxon>
        <taxon>Bacillati</taxon>
        <taxon>Actinomycetota</taxon>
        <taxon>Actinomycetes</taxon>
        <taxon>Micrococcales</taxon>
        <taxon>Promicromonosporaceae</taxon>
        <taxon>Isoptericola</taxon>
    </lineage>
</organism>
<dbReference type="EMBL" id="BMDG01000010">
    <property type="protein sequence ID" value="GGI09996.1"/>
    <property type="molecule type" value="Genomic_DNA"/>
</dbReference>
<dbReference type="Proteomes" id="UP000632535">
    <property type="component" value="Unassembled WGS sequence"/>
</dbReference>
<evidence type="ECO:0000313" key="1">
    <source>
        <dbReference type="EMBL" id="GGI09996.1"/>
    </source>
</evidence>
<evidence type="ECO:0000313" key="2">
    <source>
        <dbReference type="Proteomes" id="UP000632535"/>
    </source>
</evidence>